<dbReference type="NCBIfam" id="TIGR01509">
    <property type="entry name" value="HAD-SF-IA-v3"/>
    <property type="match status" value="1"/>
</dbReference>
<dbReference type="SFLD" id="SFLDG01132">
    <property type="entry name" value="C1.5.3:_5'-Nucleotidase_Like"/>
    <property type="match status" value="1"/>
</dbReference>
<dbReference type="PANTHER" id="PTHR12725:SF117">
    <property type="entry name" value="HALOACID DEHALOGENASE-LIKE HYDROLASE"/>
    <property type="match status" value="1"/>
</dbReference>
<dbReference type="Gene3D" id="3.40.50.1000">
    <property type="entry name" value="HAD superfamily/HAD-like"/>
    <property type="match status" value="1"/>
</dbReference>
<dbReference type="NCBIfam" id="TIGR01993">
    <property type="entry name" value="Pyr-5-nucltdase"/>
    <property type="match status" value="1"/>
</dbReference>
<feature type="region of interest" description="Disordered" evidence="1">
    <location>
        <begin position="25"/>
        <end position="46"/>
    </location>
</feature>
<dbReference type="Pfam" id="PF00702">
    <property type="entry name" value="Hydrolase"/>
    <property type="match status" value="1"/>
</dbReference>
<dbReference type="EMBL" id="FNLO01000011">
    <property type="protein sequence ID" value="SDV50296.1"/>
    <property type="molecule type" value="Genomic_DNA"/>
</dbReference>
<dbReference type="SFLD" id="SFLDS00003">
    <property type="entry name" value="Haloacid_Dehalogenase"/>
    <property type="match status" value="1"/>
</dbReference>
<sequence>MRAARPVRSDRPARAVGALAGGVLPTGALPPRARGTRRPARRRPRRHAADAPVWLFDLDNTLHHASHAIFPFINRAMTAYICERLDVARPIADRLRVEYTRRYGATLLGLVRRHAIDGHDFLHAVHPNEGLAALLRSEYGLRRALARLPGRRIILTNGAAQYARDVLIGLGIADLFEDIVAVEQMRRGARWFAKPDALPMRALLRRLGASPARTVLVEDTHTHLKRYRRLHLRTVWMTGHLPPRTGGAPHRTQGRPHYVDLRIASLHQLRAGRGGRPERA</sequence>
<evidence type="ECO:0000256" key="1">
    <source>
        <dbReference type="SAM" id="MobiDB-lite"/>
    </source>
</evidence>
<evidence type="ECO:0000313" key="3">
    <source>
        <dbReference type="Proteomes" id="UP000243719"/>
    </source>
</evidence>
<dbReference type="PANTHER" id="PTHR12725">
    <property type="entry name" value="HALOACID DEHALOGENASE-LIKE HYDROLASE"/>
    <property type="match status" value="1"/>
</dbReference>
<name>A0A1H2PU31_9BURK</name>
<dbReference type="InterPro" id="IPR023214">
    <property type="entry name" value="HAD_sf"/>
</dbReference>
<accession>A0A1H2PU31</accession>
<evidence type="ECO:0000313" key="2">
    <source>
        <dbReference type="EMBL" id="SDV50296.1"/>
    </source>
</evidence>
<dbReference type="SUPFAM" id="SSF56784">
    <property type="entry name" value="HAD-like"/>
    <property type="match status" value="1"/>
</dbReference>
<dbReference type="Gene3D" id="1.10.150.450">
    <property type="match status" value="1"/>
</dbReference>
<dbReference type="Proteomes" id="UP000243719">
    <property type="component" value="Unassembled WGS sequence"/>
</dbReference>
<reference evidence="3" key="1">
    <citation type="submission" date="2016-09" db="EMBL/GenBank/DDBJ databases">
        <authorList>
            <person name="Varghese N."/>
            <person name="Submissions S."/>
        </authorList>
    </citation>
    <scope>NUCLEOTIDE SEQUENCE [LARGE SCALE GENOMIC DNA]</scope>
    <source>
        <strain evidence="3">JS23</strain>
    </source>
</reference>
<dbReference type="SFLD" id="SFLDG01129">
    <property type="entry name" value="C1.5:_HAD__Beta-PGM__Phosphata"/>
    <property type="match status" value="1"/>
</dbReference>
<dbReference type="InterPro" id="IPR010237">
    <property type="entry name" value="Pyr-5-nucltdase"/>
</dbReference>
<dbReference type="AlphaFoldDB" id="A0A1H2PU31"/>
<organism evidence="2 3">
    <name type="scientific">Chitinasiproducens palmae</name>
    <dbReference type="NCBI Taxonomy" id="1770053"/>
    <lineage>
        <taxon>Bacteria</taxon>
        <taxon>Pseudomonadati</taxon>
        <taxon>Pseudomonadota</taxon>
        <taxon>Betaproteobacteria</taxon>
        <taxon>Burkholderiales</taxon>
        <taxon>Burkholderiaceae</taxon>
        <taxon>Chitinasiproducens</taxon>
    </lineage>
</organism>
<dbReference type="InterPro" id="IPR006439">
    <property type="entry name" value="HAD-SF_hydro_IA"/>
</dbReference>
<protein>
    <submittedName>
        <fullName evidence="2">Pyrimidine 5'-nucleotidase</fullName>
    </submittedName>
</protein>
<gene>
    <name evidence="2" type="ORF">SAMN05216551_11171</name>
</gene>
<proteinExistence type="predicted"/>
<feature type="compositionally biased region" description="Basic residues" evidence="1">
    <location>
        <begin position="34"/>
        <end position="46"/>
    </location>
</feature>
<dbReference type="InterPro" id="IPR036412">
    <property type="entry name" value="HAD-like_sf"/>
</dbReference>
<dbReference type="STRING" id="1770053.SAMN05216551_11171"/>
<keyword evidence="3" id="KW-1185">Reference proteome</keyword>